<gene>
    <name evidence="3" type="ORF">BXY41_10944</name>
</gene>
<dbReference type="OrthoDB" id="7061752at2"/>
<name>A0A2S6HQ00_9FIRM</name>
<dbReference type="EMBL" id="PTJA01000009">
    <property type="protein sequence ID" value="PPK79566.1"/>
    <property type="molecule type" value="Genomic_DNA"/>
</dbReference>
<evidence type="ECO:0000256" key="1">
    <source>
        <dbReference type="SAM" id="SignalP"/>
    </source>
</evidence>
<feature type="chain" id="PRO_5038534127" evidence="1">
    <location>
        <begin position="22"/>
        <end position="163"/>
    </location>
</feature>
<comment type="caution">
    <text evidence="3">The sequence shown here is derived from an EMBL/GenBank/DDBJ whole genome shotgun (WGS) entry which is preliminary data.</text>
</comment>
<feature type="signal peptide" evidence="1">
    <location>
        <begin position="1"/>
        <end position="21"/>
    </location>
</feature>
<dbReference type="RefSeq" id="WP_104437991.1">
    <property type="nucleotide sequence ID" value="NZ_PTJA01000009.1"/>
</dbReference>
<accession>A0A2S6HQ00</accession>
<dbReference type="PROSITE" id="PS51257">
    <property type="entry name" value="PROKAR_LIPOPROTEIN"/>
    <property type="match status" value="1"/>
</dbReference>
<organism evidence="3 4">
    <name type="scientific">Lacrimispora xylanisolvens</name>
    <dbReference type="NCBI Taxonomy" id="384636"/>
    <lineage>
        <taxon>Bacteria</taxon>
        <taxon>Bacillati</taxon>
        <taxon>Bacillota</taxon>
        <taxon>Clostridia</taxon>
        <taxon>Lachnospirales</taxon>
        <taxon>Lachnospiraceae</taxon>
        <taxon>Lacrimispora</taxon>
    </lineage>
</organism>
<dbReference type="InterPro" id="IPR025377">
    <property type="entry name" value="DUF4367"/>
</dbReference>
<evidence type="ECO:0000259" key="2">
    <source>
        <dbReference type="Pfam" id="PF14285"/>
    </source>
</evidence>
<dbReference type="Pfam" id="PF14285">
    <property type="entry name" value="DUF4367"/>
    <property type="match status" value="1"/>
</dbReference>
<proteinExistence type="predicted"/>
<protein>
    <submittedName>
        <fullName evidence="3">Uncharacterized protein DUF4367</fullName>
    </submittedName>
</protein>
<sequence>MKKLFTMILCVIMVLSFTACSRKSDNTRIPNPFLDCKTLNDAEKIAGFKVKAPDKIPEGYTENVIQAIKGDLVQIIYKNGENEITFRQAKKGKEIEDISGDYNEYDEKSTIVIGDLEVVIKGNGGKVSNALWTNGDFIFSITVTPGEVGIDKTDMIHMIESIS</sequence>
<feature type="domain" description="DUF4367" evidence="2">
    <location>
        <begin position="53"/>
        <end position="162"/>
    </location>
</feature>
<evidence type="ECO:0000313" key="3">
    <source>
        <dbReference type="EMBL" id="PPK79566.1"/>
    </source>
</evidence>
<dbReference type="AlphaFoldDB" id="A0A2S6HQ00"/>
<dbReference type="Proteomes" id="UP000237749">
    <property type="component" value="Unassembled WGS sequence"/>
</dbReference>
<keyword evidence="4" id="KW-1185">Reference proteome</keyword>
<reference evidence="3 4" key="1">
    <citation type="submission" date="2018-02" db="EMBL/GenBank/DDBJ databases">
        <title>Genomic Encyclopedia of Archaeal and Bacterial Type Strains, Phase II (KMG-II): from individual species to whole genera.</title>
        <authorList>
            <person name="Goeker M."/>
        </authorList>
    </citation>
    <scope>NUCLEOTIDE SEQUENCE [LARGE SCALE GENOMIC DNA]</scope>
    <source>
        <strain evidence="3 4">DSM 3808</strain>
    </source>
</reference>
<keyword evidence="1" id="KW-0732">Signal</keyword>
<evidence type="ECO:0000313" key="4">
    <source>
        <dbReference type="Proteomes" id="UP000237749"/>
    </source>
</evidence>